<dbReference type="InterPro" id="IPR029063">
    <property type="entry name" value="SAM-dependent_MTases_sf"/>
</dbReference>
<dbReference type="PROSITE" id="PS00092">
    <property type="entry name" value="N6_MTASE"/>
    <property type="match status" value="1"/>
</dbReference>
<evidence type="ECO:0000256" key="1">
    <source>
        <dbReference type="ARBA" id="ARBA00022603"/>
    </source>
</evidence>
<dbReference type="Proteomes" id="UP000256900">
    <property type="component" value="Unassembled WGS sequence"/>
</dbReference>
<dbReference type="Gene3D" id="3.40.50.150">
    <property type="entry name" value="Vaccinia Virus protein VP39"/>
    <property type="match status" value="1"/>
</dbReference>
<dbReference type="RefSeq" id="WP_115836929.1">
    <property type="nucleotide sequence ID" value="NZ_CP025086.1"/>
</dbReference>
<dbReference type="InterPro" id="IPR002052">
    <property type="entry name" value="DNA_methylase_N6_adenine_CS"/>
</dbReference>
<gene>
    <name evidence="3" type="ORF">DES32_2435</name>
</gene>
<dbReference type="Pfam" id="PF03602">
    <property type="entry name" value="Cons_hypoth95"/>
    <property type="match status" value="1"/>
</dbReference>
<accession>A0A3D9YXR5</accession>
<dbReference type="AlphaFoldDB" id="A0A3D9YXR5"/>
<dbReference type="InterPro" id="IPR004398">
    <property type="entry name" value="RNA_MeTrfase_RsmD"/>
</dbReference>
<keyword evidence="1 3" id="KW-0489">Methyltransferase</keyword>
<evidence type="ECO:0000313" key="3">
    <source>
        <dbReference type="EMBL" id="REF86383.1"/>
    </source>
</evidence>
<sequence length="187" mass="20128">MRIVAGRLGGRAILGPSDSAIRPTSDRLRETVFNILIHAYDDPVTDAAVIDLFAGTGAMGLEALSRGARKVLFVEEAAKARALIRANVDALGVGGETRIFRRDARKLGDAPPGETFGLAFLDPPYDQHLAEQTLIALREGQWLTPEALVVIEESLDADVEIPAGFRLLETRGYGTTKIIFAQAHGAH</sequence>
<comment type="caution">
    <text evidence="3">The sequence shown here is derived from an EMBL/GenBank/DDBJ whole genome shotgun (WGS) entry which is preliminary data.</text>
</comment>
<dbReference type="PIRSF" id="PIRSF004553">
    <property type="entry name" value="CHP00095"/>
    <property type="match status" value="1"/>
</dbReference>
<dbReference type="EMBL" id="QUMO01000003">
    <property type="protein sequence ID" value="REF86383.1"/>
    <property type="molecule type" value="Genomic_DNA"/>
</dbReference>
<dbReference type="GO" id="GO:0003676">
    <property type="term" value="F:nucleic acid binding"/>
    <property type="evidence" value="ECO:0007669"/>
    <property type="project" value="InterPro"/>
</dbReference>
<dbReference type="GO" id="GO:0008168">
    <property type="term" value="F:methyltransferase activity"/>
    <property type="evidence" value="ECO:0007669"/>
    <property type="project" value="UniProtKB-KW"/>
</dbReference>
<dbReference type="NCBIfam" id="TIGR00095">
    <property type="entry name" value="16S rRNA (guanine(966)-N(2))-methyltransferase RsmD"/>
    <property type="match status" value="1"/>
</dbReference>
<evidence type="ECO:0000256" key="2">
    <source>
        <dbReference type="ARBA" id="ARBA00022679"/>
    </source>
</evidence>
<keyword evidence="2 3" id="KW-0808">Transferase</keyword>
<reference evidence="3 4" key="1">
    <citation type="submission" date="2018-08" db="EMBL/GenBank/DDBJ databases">
        <title>Genomic Encyclopedia of Type Strains, Phase IV (KMG-IV): sequencing the most valuable type-strain genomes for metagenomic binning, comparative biology and taxonomic classification.</title>
        <authorList>
            <person name="Goeker M."/>
        </authorList>
    </citation>
    <scope>NUCLEOTIDE SEQUENCE [LARGE SCALE GENOMIC DNA]</scope>
    <source>
        <strain evidence="3 4">BW863</strain>
    </source>
</reference>
<dbReference type="CDD" id="cd02440">
    <property type="entry name" value="AdoMet_MTases"/>
    <property type="match status" value="1"/>
</dbReference>
<name>A0A3D9YXR5_9HYPH</name>
<dbReference type="GO" id="GO:0031167">
    <property type="term" value="P:rRNA methylation"/>
    <property type="evidence" value="ECO:0007669"/>
    <property type="project" value="InterPro"/>
</dbReference>
<keyword evidence="4" id="KW-1185">Reference proteome</keyword>
<dbReference type="SUPFAM" id="SSF53335">
    <property type="entry name" value="S-adenosyl-L-methionine-dependent methyltransferases"/>
    <property type="match status" value="1"/>
</dbReference>
<organism evidence="3 4">
    <name type="scientific">Methylovirgula ligni</name>
    <dbReference type="NCBI Taxonomy" id="569860"/>
    <lineage>
        <taxon>Bacteria</taxon>
        <taxon>Pseudomonadati</taxon>
        <taxon>Pseudomonadota</taxon>
        <taxon>Alphaproteobacteria</taxon>
        <taxon>Hyphomicrobiales</taxon>
        <taxon>Beijerinckiaceae</taxon>
        <taxon>Methylovirgula</taxon>
    </lineage>
</organism>
<dbReference type="OrthoDB" id="9803017at2"/>
<protein>
    <submittedName>
        <fullName evidence="3">16S rRNA (Guanine966-N2)-methyltransferase</fullName>
    </submittedName>
</protein>
<proteinExistence type="predicted"/>
<dbReference type="PANTHER" id="PTHR43542:SF1">
    <property type="entry name" value="METHYLTRANSFERASE"/>
    <property type="match status" value="1"/>
</dbReference>
<evidence type="ECO:0000313" key="4">
    <source>
        <dbReference type="Proteomes" id="UP000256900"/>
    </source>
</evidence>
<dbReference type="PANTHER" id="PTHR43542">
    <property type="entry name" value="METHYLTRANSFERASE"/>
    <property type="match status" value="1"/>
</dbReference>